<comment type="function">
    <text evidence="8">Produces ATP from ADP in the presence of a proton gradient across the membrane.</text>
</comment>
<evidence type="ECO:0000256" key="4">
    <source>
        <dbReference type="ARBA" id="ARBA00023065"/>
    </source>
</evidence>
<evidence type="ECO:0000256" key="3">
    <source>
        <dbReference type="ARBA" id="ARBA00022448"/>
    </source>
</evidence>
<gene>
    <name evidence="8" type="primary">atpC</name>
    <name evidence="12" type="ORF">I8751_12305</name>
</gene>
<dbReference type="SUPFAM" id="SSF51344">
    <property type="entry name" value="Epsilon subunit of F1F0-ATP synthase N-terminal domain"/>
    <property type="match status" value="1"/>
</dbReference>
<evidence type="ECO:0000256" key="6">
    <source>
        <dbReference type="ARBA" id="ARBA00023196"/>
    </source>
</evidence>
<dbReference type="GO" id="GO:0005524">
    <property type="term" value="F:ATP binding"/>
    <property type="evidence" value="ECO:0007669"/>
    <property type="project" value="UniProtKB-UniRule"/>
</dbReference>
<dbReference type="RefSeq" id="WP_214439425.1">
    <property type="nucleotide sequence ID" value="NZ_JAECZB010000024.1"/>
</dbReference>
<feature type="domain" description="ATP synthase epsilon subunit C-terminal" evidence="10">
    <location>
        <begin position="88"/>
        <end position="134"/>
    </location>
</feature>
<dbReference type="HAMAP" id="MF_00530">
    <property type="entry name" value="ATP_synth_epsil_bac"/>
    <property type="match status" value="1"/>
</dbReference>
<accession>A0A8J7HCX5</accession>
<dbReference type="NCBIfam" id="NF009977">
    <property type="entry name" value="PRK13442.1"/>
    <property type="match status" value="1"/>
</dbReference>
<dbReference type="PANTHER" id="PTHR13822">
    <property type="entry name" value="ATP SYNTHASE DELTA/EPSILON CHAIN"/>
    <property type="match status" value="1"/>
</dbReference>
<evidence type="ECO:0000313" key="13">
    <source>
        <dbReference type="Proteomes" id="UP000599391"/>
    </source>
</evidence>
<dbReference type="Gene3D" id="2.60.15.10">
    <property type="entry name" value="F0F1 ATP synthase delta/epsilon subunit, N-terminal"/>
    <property type="match status" value="1"/>
</dbReference>
<dbReference type="GO" id="GO:0045259">
    <property type="term" value="C:proton-transporting ATP synthase complex"/>
    <property type="evidence" value="ECO:0007669"/>
    <property type="project" value="UniProtKB-KW"/>
</dbReference>
<name>A0A8J7HCX5_9CYAN</name>
<evidence type="ECO:0000256" key="2">
    <source>
        <dbReference type="ARBA" id="ARBA00005712"/>
    </source>
</evidence>
<reference evidence="12 13" key="1">
    <citation type="journal article" date="2021" name="Int. J. Syst. Evol. Microbiol.">
        <title>Amazonocrinis nigriterrae gen. nov., sp. nov., Atlanticothrix silvestris gen. nov., sp. nov. and Dendronalium phyllosphericum gen. nov., sp. nov., nostocacean cyanobacteria from Brazilian environments.</title>
        <authorList>
            <person name="Alvarenga D.O."/>
            <person name="Andreote A.P.D."/>
            <person name="Branco L.H.Z."/>
            <person name="Delbaje E."/>
            <person name="Cruz R.B."/>
            <person name="Varani A.M."/>
            <person name="Fiore M.F."/>
        </authorList>
    </citation>
    <scope>NUCLEOTIDE SEQUENCE [LARGE SCALE GENOMIC DNA]</scope>
    <source>
        <strain evidence="12 13">CENA357</strain>
    </source>
</reference>
<dbReference type="GO" id="GO:0012505">
    <property type="term" value="C:endomembrane system"/>
    <property type="evidence" value="ECO:0007669"/>
    <property type="project" value="UniProtKB-SubCell"/>
</dbReference>
<evidence type="ECO:0000256" key="1">
    <source>
        <dbReference type="ARBA" id="ARBA00004184"/>
    </source>
</evidence>
<dbReference type="InterPro" id="IPR001469">
    <property type="entry name" value="ATP_synth_F1_dsu/esu"/>
</dbReference>
<dbReference type="GO" id="GO:0031676">
    <property type="term" value="C:plasma membrane-derived thylakoid membrane"/>
    <property type="evidence" value="ECO:0007669"/>
    <property type="project" value="UniProtKB-SubCell"/>
</dbReference>
<comment type="caution">
    <text evidence="12">The sequence shown here is derived from an EMBL/GenBank/DDBJ whole genome shotgun (WGS) entry which is preliminary data.</text>
</comment>
<evidence type="ECO:0000259" key="10">
    <source>
        <dbReference type="Pfam" id="PF00401"/>
    </source>
</evidence>
<keyword evidence="6 8" id="KW-0139">CF(1)</keyword>
<evidence type="ECO:0000256" key="5">
    <source>
        <dbReference type="ARBA" id="ARBA00023136"/>
    </source>
</evidence>
<dbReference type="Pfam" id="PF00401">
    <property type="entry name" value="ATP-synt_DE"/>
    <property type="match status" value="1"/>
</dbReference>
<evidence type="ECO:0000259" key="11">
    <source>
        <dbReference type="Pfam" id="PF02823"/>
    </source>
</evidence>
<dbReference type="NCBIfam" id="TIGR01216">
    <property type="entry name" value="ATP_synt_epsi"/>
    <property type="match status" value="1"/>
</dbReference>
<keyword evidence="8" id="KW-0375">Hydrogen ion transport</keyword>
<dbReference type="InterPro" id="IPR020546">
    <property type="entry name" value="ATP_synth_F1_dsu/esu_N"/>
</dbReference>
<keyword evidence="7 8" id="KW-0066">ATP synthesis</keyword>
<evidence type="ECO:0000256" key="7">
    <source>
        <dbReference type="ARBA" id="ARBA00023310"/>
    </source>
</evidence>
<dbReference type="EMBL" id="JAECZB010000024">
    <property type="protein sequence ID" value="MBH8553137.1"/>
    <property type="molecule type" value="Genomic_DNA"/>
</dbReference>
<dbReference type="PANTHER" id="PTHR13822:SF10">
    <property type="entry name" value="ATP SYNTHASE EPSILON CHAIN, CHLOROPLASTIC"/>
    <property type="match status" value="1"/>
</dbReference>
<dbReference type="CDD" id="cd12152">
    <property type="entry name" value="F1-ATPase_delta"/>
    <property type="match status" value="1"/>
</dbReference>
<keyword evidence="8" id="KW-0793">Thylakoid</keyword>
<proteinExistence type="inferred from homology"/>
<evidence type="ECO:0000256" key="8">
    <source>
        <dbReference type="HAMAP-Rule" id="MF_00530"/>
    </source>
</evidence>
<dbReference type="InterPro" id="IPR036771">
    <property type="entry name" value="ATPsynth_dsu/esu_N"/>
</dbReference>
<sequence length="137" mass="14708">MTLTVRVISPDKTVWDAQAEEVILPSTTGQLGILSGHAPLLSALDIGVMRVRAAKNQSWQAIALLGGFAEVEENEVTILVNSAERGDKINLEEARAAYTQAETRLAQVPAGDRQAQIQANQAFKRARARFQAAGGLV</sequence>
<feature type="domain" description="ATP synthase F1 complex delta/epsilon subunit N-terminal" evidence="11">
    <location>
        <begin position="3"/>
        <end position="83"/>
    </location>
</feature>
<dbReference type="InterPro" id="IPR020547">
    <property type="entry name" value="ATP_synth_F1_esu_C"/>
</dbReference>
<keyword evidence="5 8" id="KW-0472">Membrane</keyword>
<evidence type="ECO:0000256" key="9">
    <source>
        <dbReference type="RuleBase" id="RU003656"/>
    </source>
</evidence>
<dbReference type="AlphaFoldDB" id="A0A8J7HCX5"/>
<keyword evidence="3 8" id="KW-0813">Transport</keyword>
<dbReference type="Gene3D" id="1.10.287.540">
    <property type="entry name" value="Helix hairpin bin"/>
    <property type="match status" value="1"/>
</dbReference>
<evidence type="ECO:0000313" key="12">
    <source>
        <dbReference type="EMBL" id="MBH8553137.1"/>
    </source>
</evidence>
<dbReference type="Proteomes" id="UP000599391">
    <property type="component" value="Unassembled WGS sequence"/>
</dbReference>
<keyword evidence="4 8" id="KW-0406">Ion transport</keyword>
<organism evidence="12 13">
    <name type="scientific">Atlanticothrix silvestris CENA357</name>
    <dbReference type="NCBI Taxonomy" id="1725252"/>
    <lineage>
        <taxon>Bacteria</taxon>
        <taxon>Bacillati</taxon>
        <taxon>Cyanobacteriota</taxon>
        <taxon>Cyanophyceae</taxon>
        <taxon>Nostocales</taxon>
        <taxon>Nodulariaceae</taxon>
        <taxon>Atlanticothrix</taxon>
        <taxon>Atlanticothrix silvestris</taxon>
    </lineage>
</organism>
<comment type="subunit">
    <text evidence="8 9">F-type ATPases have 2 components, CF(1) - the catalytic core - and CF(0) - the membrane proton channel. CF(1) has five subunits: alpha(3), beta(3), gamma(1), delta(1), epsilon(1). CF(0) has three main subunits: a, b and c.</text>
</comment>
<dbReference type="GO" id="GO:0046933">
    <property type="term" value="F:proton-transporting ATP synthase activity, rotational mechanism"/>
    <property type="evidence" value="ECO:0007669"/>
    <property type="project" value="UniProtKB-UniRule"/>
</dbReference>
<comment type="subcellular location">
    <subcellularLocation>
        <location evidence="8">Cellular thylakoid membrane</location>
        <topology evidence="8">Peripheral membrane protein</topology>
    </subcellularLocation>
    <subcellularLocation>
        <location evidence="1">Endomembrane system</location>
        <topology evidence="1">Peripheral membrane protein</topology>
    </subcellularLocation>
</comment>
<dbReference type="Pfam" id="PF02823">
    <property type="entry name" value="ATP-synt_DE_N"/>
    <property type="match status" value="1"/>
</dbReference>
<keyword evidence="13" id="KW-1185">Reference proteome</keyword>
<comment type="similarity">
    <text evidence="2 8 9">Belongs to the ATPase epsilon chain family.</text>
</comment>
<protein>
    <recommendedName>
        <fullName evidence="8">ATP synthase epsilon chain</fullName>
    </recommendedName>
    <alternativeName>
        <fullName evidence="8">ATP synthase F1 sector epsilon subunit</fullName>
    </alternativeName>
    <alternativeName>
        <fullName evidence="8">F-ATPase epsilon subunit</fullName>
    </alternativeName>
</protein>